<evidence type="ECO:0000256" key="1">
    <source>
        <dbReference type="ARBA" id="ARBA00007164"/>
    </source>
</evidence>
<dbReference type="GO" id="GO:0009002">
    <property type="term" value="F:serine-type D-Ala-D-Ala carboxypeptidase activity"/>
    <property type="evidence" value="ECO:0007669"/>
    <property type="project" value="InterPro"/>
</dbReference>
<keyword evidence="10" id="KW-0812">Transmembrane</keyword>
<dbReference type="InterPro" id="IPR001967">
    <property type="entry name" value="Peptidase_S11_N"/>
</dbReference>
<feature type="active site" description="Acyl-ester intermediate" evidence="7">
    <location>
        <position position="131"/>
    </location>
</feature>
<keyword evidence="6" id="KW-0961">Cell wall biogenesis/degradation</keyword>
<evidence type="ECO:0000259" key="11">
    <source>
        <dbReference type="Pfam" id="PF00768"/>
    </source>
</evidence>
<dbReference type="InterPro" id="IPR012338">
    <property type="entry name" value="Beta-lactam/transpept-like"/>
</dbReference>
<evidence type="ECO:0000256" key="9">
    <source>
        <dbReference type="RuleBase" id="RU004016"/>
    </source>
</evidence>
<evidence type="ECO:0000256" key="10">
    <source>
        <dbReference type="SAM" id="Phobius"/>
    </source>
</evidence>
<dbReference type="PANTHER" id="PTHR35333:SF4">
    <property type="entry name" value="SLR0121 PROTEIN"/>
    <property type="match status" value="1"/>
</dbReference>
<feature type="binding site" evidence="8">
    <location>
        <position position="306"/>
    </location>
    <ligand>
        <name>substrate</name>
    </ligand>
</feature>
<dbReference type="GO" id="GO:0030655">
    <property type="term" value="P:beta-lactam antibiotic catabolic process"/>
    <property type="evidence" value="ECO:0007669"/>
    <property type="project" value="InterPro"/>
</dbReference>
<feature type="domain" description="Peptidase S11 D-alanyl-D-alanine carboxypeptidase A N-terminal" evidence="11">
    <location>
        <begin position="101"/>
        <end position="336"/>
    </location>
</feature>
<dbReference type="PANTHER" id="PTHR35333">
    <property type="entry name" value="BETA-LACTAMASE"/>
    <property type="match status" value="1"/>
</dbReference>
<feature type="active site" description="Proton acceptor" evidence="7">
    <location>
        <position position="134"/>
    </location>
</feature>
<evidence type="ECO:0000256" key="6">
    <source>
        <dbReference type="ARBA" id="ARBA00023316"/>
    </source>
</evidence>
<dbReference type="GO" id="GO:0046677">
    <property type="term" value="P:response to antibiotic"/>
    <property type="evidence" value="ECO:0007669"/>
    <property type="project" value="InterPro"/>
</dbReference>
<dbReference type="GO" id="GO:0008360">
    <property type="term" value="P:regulation of cell shape"/>
    <property type="evidence" value="ECO:0007669"/>
    <property type="project" value="UniProtKB-KW"/>
</dbReference>
<dbReference type="EMBL" id="MHUZ01000007">
    <property type="protein sequence ID" value="OHA86191.1"/>
    <property type="molecule type" value="Genomic_DNA"/>
</dbReference>
<evidence type="ECO:0000256" key="8">
    <source>
        <dbReference type="PIRSR" id="PIRSR618044-2"/>
    </source>
</evidence>
<evidence type="ECO:0000256" key="2">
    <source>
        <dbReference type="ARBA" id="ARBA00022729"/>
    </source>
</evidence>
<protein>
    <recommendedName>
        <fullName evidence="11">Peptidase S11 D-alanyl-D-alanine carboxypeptidase A N-terminal domain-containing protein</fullName>
    </recommendedName>
</protein>
<dbReference type="Gene3D" id="3.40.710.10">
    <property type="entry name" value="DD-peptidase/beta-lactamase superfamily"/>
    <property type="match status" value="1"/>
</dbReference>
<dbReference type="Proteomes" id="UP000178168">
    <property type="component" value="Unassembled WGS sequence"/>
</dbReference>
<name>A0A1G2SP81_9BACT</name>
<dbReference type="GO" id="GO:0009252">
    <property type="term" value="P:peptidoglycan biosynthetic process"/>
    <property type="evidence" value="ECO:0007669"/>
    <property type="project" value="UniProtKB-KW"/>
</dbReference>
<dbReference type="InterPro" id="IPR018044">
    <property type="entry name" value="Peptidase_S11"/>
</dbReference>
<evidence type="ECO:0000313" key="13">
    <source>
        <dbReference type="Proteomes" id="UP000178168"/>
    </source>
</evidence>
<comment type="caution">
    <text evidence="12">The sequence shown here is derived from an EMBL/GenBank/DDBJ whole genome shotgun (WGS) entry which is preliminary data.</text>
</comment>
<evidence type="ECO:0000256" key="3">
    <source>
        <dbReference type="ARBA" id="ARBA00022801"/>
    </source>
</evidence>
<reference evidence="12 13" key="1">
    <citation type="journal article" date="2016" name="Nat. Commun.">
        <title>Thousands of microbial genomes shed light on interconnected biogeochemical processes in an aquifer system.</title>
        <authorList>
            <person name="Anantharaman K."/>
            <person name="Brown C.T."/>
            <person name="Hug L.A."/>
            <person name="Sharon I."/>
            <person name="Castelle C.J."/>
            <person name="Probst A.J."/>
            <person name="Thomas B.C."/>
            <person name="Singh A."/>
            <person name="Wilkins M.J."/>
            <person name="Karaoz U."/>
            <person name="Brodie E.L."/>
            <person name="Williams K.H."/>
            <person name="Hubbard S.S."/>
            <person name="Banfield J.F."/>
        </authorList>
    </citation>
    <scope>NUCLEOTIDE SEQUENCE [LARGE SCALE GENOMIC DNA]</scope>
</reference>
<dbReference type="GO" id="GO:0008800">
    <property type="term" value="F:beta-lactamase activity"/>
    <property type="evidence" value="ECO:0007669"/>
    <property type="project" value="InterPro"/>
</dbReference>
<dbReference type="PRINTS" id="PR00725">
    <property type="entry name" value="DADACBPTASE1"/>
</dbReference>
<keyword evidence="10" id="KW-0472">Membrane</keyword>
<feature type="active site" evidence="7">
    <location>
        <position position="185"/>
    </location>
</feature>
<evidence type="ECO:0000256" key="7">
    <source>
        <dbReference type="PIRSR" id="PIRSR618044-1"/>
    </source>
</evidence>
<comment type="similarity">
    <text evidence="1 9">Belongs to the peptidase S11 family.</text>
</comment>
<dbReference type="Pfam" id="PF00768">
    <property type="entry name" value="Peptidase_S11"/>
    <property type="match status" value="1"/>
</dbReference>
<gene>
    <name evidence="12" type="ORF">A2591_03865</name>
</gene>
<evidence type="ECO:0000256" key="4">
    <source>
        <dbReference type="ARBA" id="ARBA00022960"/>
    </source>
</evidence>
<dbReference type="AlphaFoldDB" id="A0A1G2SP81"/>
<dbReference type="SUPFAM" id="SSF56601">
    <property type="entry name" value="beta-lactamase/transpeptidase-like"/>
    <property type="match status" value="1"/>
</dbReference>
<sequence length="361" mass="37856">MKKLLEHIIAESSEYSDAPQIGRATFDVPLSLLEQDPVPMPRYTRFHALTAFAFVVIAGGVVFVGHQGSVLPGGSTLSLSNDRGKSVPASVPIRNYFETITLSAQSAYVLDVATGKILYAKNERKILPLASLTKVMTGLVATDAGDASTRIAIHAAAVQEEGDSGLLPGEELGLKDILDFTLVSSSNDGAQAIAAWAGGTFGDSSSPALPQDRFIAQMNERARALGLSDTTFSNPTGLDLDSSTAGAYGSARDMANLFAHIATHRPEILAATSQDRVTVWSRDALQHTATNTNPLATKIPGLVASKTGYTELAGGNLVVSIDAGVAHPVVIAVLGSTEEGRFEDVSRLAKSALKQLSEKAP</sequence>
<dbReference type="InterPro" id="IPR000871">
    <property type="entry name" value="Beta-lactam_class-A"/>
</dbReference>
<keyword evidence="4" id="KW-0133">Cell shape</keyword>
<dbReference type="STRING" id="1802730.A2591_03865"/>
<feature type="transmembrane region" description="Helical" evidence="10">
    <location>
        <begin position="46"/>
        <end position="65"/>
    </location>
</feature>
<keyword evidence="2" id="KW-0732">Signal</keyword>
<keyword evidence="3" id="KW-0378">Hydrolase</keyword>
<keyword evidence="10" id="KW-1133">Transmembrane helix</keyword>
<keyword evidence="5" id="KW-0573">Peptidoglycan synthesis</keyword>
<dbReference type="GO" id="GO:0006508">
    <property type="term" value="P:proteolysis"/>
    <property type="evidence" value="ECO:0007669"/>
    <property type="project" value="InterPro"/>
</dbReference>
<evidence type="ECO:0000313" key="12">
    <source>
        <dbReference type="EMBL" id="OHA86191.1"/>
    </source>
</evidence>
<dbReference type="GO" id="GO:0071555">
    <property type="term" value="P:cell wall organization"/>
    <property type="evidence" value="ECO:0007669"/>
    <property type="project" value="UniProtKB-KW"/>
</dbReference>
<accession>A0A1G2SP81</accession>
<evidence type="ECO:0000256" key="5">
    <source>
        <dbReference type="ARBA" id="ARBA00022984"/>
    </source>
</evidence>
<organism evidence="12 13">
    <name type="scientific">Candidatus Yonathbacteria bacterium RIFOXYD1_FULL_52_36</name>
    <dbReference type="NCBI Taxonomy" id="1802730"/>
    <lineage>
        <taxon>Bacteria</taxon>
        <taxon>Candidatus Yonathiibacteriota</taxon>
    </lineage>
</organism>
<proteinExistence type="inferred from homology"/>